<dbReference type="PANTHER" id="PTHR36447">
    <property type="entry name" value="BETA-GALACTOSIDASE GANA"/>
    <property type="match status" value="1"/>
</dbReference>
<keyword evidence="7 8" id="KW-0326">Glycosidase</keyword>
<comment type="catalytic activity">
    <reaction evidence="1 8">
        <text>Hydrolysis of terminal non-reducing beta-D-galactose residues in beta-D-galactosides.</text>
        <dbReference type="EC" id="3.2.1.23"/>
    </reaction>
</comment>
<keyword evidence="13" id="KW-1185">Reference proteome</keyword>
<dbReference type="PIRSF" id="PIRSF001084">
    <property type="entry name" value="B-galactosidase"/>
    <property type="match status" value="1"/>
</dbReference>
<feature type="domain" description="Beta-galactosidase C-terminal" evidence="11">
    <location>
        <begin position="603"/>
        <end position="659"/>
    </location>
</feature>
<organism evidence="12 13">
    <name type="scientific">Metabacillus niabensis</name>
    <dbReference type="NCBI Taxonomy" id="324854"/>
    <lineage>
        <taxon>Bacteria</taxon>
        <taxon>Bacillati</taxon>
        <taxon>Bacillota</taxon>
        <taxon>Bacilli</taxon>
        <taxon>Bacillales</taxon>
        <taxon>Bacillaceae</taxon>
        <taxon>Metabacillus</taxon>
    </lineage>
</organism>
<reference evidence="12 13" key="1">
    <citation type="submission" date="2023-07" db="EMBL/GenBank/DDBJ databases">
        <title>Genomic Encyclopedia of Type Strains, Phase IV (KMG-IV): sequencing the most valuable type-strain genomes for metagenomic binning, comparative biology and taxonomic classification.</title>
        <authorList>
            <person name="Goeker M."/>
        </authorList>
    </citation>
    <scope>NUCLEOTIDE SEQUENCE [LARGE SCALE GENOMIC DNA]</scope>
    <source>
        <strain evidence="12 13">DSM 17723</strain>
    </source>
</reference>
<dbReference type="EC" id="3.2.1.23" evidence="3 8"/>
<dbReference type="Proteomes" id="UP001232245">
    <property type="component" value="Unassembled WGS sequence"/>
</dbReference>
<name>A0ABT9Z710_9BACI</name>
<dbReference type="EMBL" id="JAUSTZ010000013">
    <property type="protein sequence ID" value="MDQ0228002.1"/>
    <property type="molecule type" value="Genomic_DNA"/>
</dbReference>
<evidence type="ECO:0000313" key="12">
    <source>
        <dbReference type="EMBL" id="MDQ0228002.1"/>
    </source>
</evidence>
<dbReference type="InterPro" id="IPR013529">
    <property type="entry name" value="Glyco_hydro_42_N"/>
</dbReference>
<comment type="similarity">
    <text evidence="2 8">Belongs to the glycosyl hydrolase 42 family.</text>
</comment>
<evidence type="ECO:0000256" key="4">
    <source>
        <dbReference type="ARBA" id="ARBA00022723"/>
    </source>
</evidence>
<keyword evidence="6" id="KW-0862">Zinc</keyword>
<feature type="domain" description="Glycoside hydrolase family 42 N-terminal" evidence="9">
    <location>
        <begin position="11"/>
        <end position="375"/>
    </location>
</feature>
<feature type="domain" description="Beta-galactosidase trimerisation" evidence="10">
    <location>
        <begin position="388"/>
        <end position="592"/>
    </location>
</feature>
<proteinExistence type="inferred from homology"/>
<dbReference type="SUPFAM" id="SSF51445">
    <property type="entry name" value="(Trans)glycosidases"/>
    <property type="match status" value="1"/>
</dbReference>
<evidence type="ECO:0000256" key="5">
    <source>
        <dbReference type="ARBA" id="ARBA00022801"/>
    </source>
</evidence>
<evidence type="ECO:0000256" key="2">
    <source>
        <dbReference type="ARBA" id="ARBA00005940"/>
    </source>
</evidence>
<evidence type="ECO:0000259" key="11">
    <source>
        <dbReference type="Pfam" id="PF08533"/>
    </source>
</evidence>
<protein>
    <recommendedName>
        <fullName evidence="3 8">Beta-galactosidase</fullName>
        <shortName evidence="8">Beta-gal</shortName>
        <ecNumber evidence="3 8">3.2.1.23</ecNumber>
    </recommendedName>
</protein>
<evidence type="ECO:0000256" key="6">
    <source>
        <dbReference type="ARBA" id="ARBA00022833"/>
    </source>
</evidence>
<sequence>MTKRLYHGAAYYPELWDEEVIEQDIKLMKEAGINVVRMGEFAWSSIEKEEGHIDVSFFVEIINRLYHHGIETIFCTPTATPPIWLSYQHPERMYVDNEGRVMGHGSRQHVCTNNPYFREKASIITDQLATQLGNLDGVIGWQIDNEFKCHVGECMCNTCKTLWHQWLEHRYQTIEQLNNAWGTHIWSQYYHSFEQIPQPGATPFLHNSSLQTMYQLFSYEKIAEFSDEQASIIRKHSTAPITHNGGTFFHVNNERLYESLDFASFDTYADYKNYSAYLFNCDLWRNFKSSRNYWVMETSTSYSASLESYAIPHPNDYLKAEAVASYALGGEGFCYWLWRQQRTGCEQPHGSVISAWGKPTIGFENVKKVEKARKEIEDSIITTTPMQAEIAITYSDNARAFMKTEPHQNLNYRNLIIDFYKNILQLGYHRDLIPEGATLKGYKVLFTPFIPYLSDEYLAKAEAFAKNGGIWIVGPLTGGRTEHHTIHTNAALGKLDELAGVETLYSYPFDGTGSVGEFKGVKAPLSLWSSLFHPIDAKVMGTLTEGISIGMAFITERNIGNGKIVMLGSFPTGDEGELLLKTIINHYANEQGVTVKAQVTEGTIIVPRQGNGYLLWVIVNMDGKGGKVQLPYNGTNVLTEKTVEKGEHFINGYDYQIVKFGQD</sequence>
<dbReference type="Gene3D" id="3.20.20.80">
    <property type="entry name" value="Glycosidases"/>
    <property type="match status" value="1"/>
</dbReference>
<dbReference type="Pfam" id="PF02449">
    <property type="entry name" value="Glyco_hydro_42"/>
    <property type="match status" value="1"/>
</dbReference>
<dbReference type="Pfam" id="PF08532">
    <property type="entry name" value="Glyco_hydro_42M"/>
    <property type="match status" value="1"/>
</dbReference>
<evidence type="ECO:0000313" key="13">
    <source>
        <dbReference type="Proteomes" id="UP001232245"/>
    </source>
</evidence>
<dbReference type="PANTHER" id="PTHR36447:SF2">
    <property type="entry name" value="BETA-GALACTOSIDASE YESZ"/>
    <property type="match status" value="1"/>
</dbReference>
<dbReference type="SUPFAM" id="SSF52317">
    <property type="entry name" value="Class I glutamine amidotransferase-like"/>
    <property type="match status" value="1"/>
</dbReference>
<evidence type="ECO:0000256" key="1">
    <source>
        <dbReference type="ARBA" id="ARBA00001412"/>
    </source>
</evidence>
<keyword evidence="4" id="KW-0479">Metal-binding</keyword>
<gene>
    <name evidence="12" type="ORF">J2S02_004366</name>
</gene>
<dbReference type="InterPro" id="IPR003476">
    <property type="entry name" value="Glyco_hydro_42"/>
</dbReference>
<dbReference type="RefSeq" id="WP_174881608.1">
    <property type="nucleotide sequence ID" value="NZ_CADEPK010000380.1"/>
</dbReference>
<evidence type="ECO:0000259" key="10">
    <source>
        <dbReference type="Pfam" id="PF08532"/>
    </source>
</evidence>
<dbReference type="GO" id="GO:0004565">
    <property type="term" value="F:beta-galactosidase activity"/>
    <property type="evidence" value="ECO:0007669"/>
    <property type="project" value="UniProtKB-EC"/>
</dbReference>
<evidence type="ECO:0000256" key="7">
    <source>
        <dbReference type="ARBA" id="ARBA00023295"/>
    </source>
</evidence>
<comment type="caution">
    <text evidence="12">The sequence shown here is derived from an EMBL/GenBank/DDBJ whole genome shotgun (WGS) entry which is preliminary data.</text>
</comment>
<accession>A0ABT9Z710</accession>
<evidence type="ECO:0000256" key="8">
    <source>
        <dbReference type="PIRNR" id="PIRNR001084"/>
    </source>
</evidence>
<dbReference type="InterPro" id="IPR029062">
    <property type="entry name" value="Class_I_gatase-like"/>
</dbReference>
<dbReference type="InterPro" id="IPR013739">
    <property type="entry name" value="Beta_galactosidase_C"/>
</dbReference>
<dbReference type="Gene3D" id="3.40.50.880">
    <property type="match status" value="1"/>
</dbReference>
<evidence type="ECO:0000256" key="3">
    <source>
        <dbReference type="ARBA" id="ARBA00012756"/>
    </source>
</evidence>
<dbReference type="InterPro" id="IPR017853">
    <property type="entry name" value="GH"/>
</dbReference>
<dbReference type="CDD" id="cd03143">
    <property type="entry name" value="A4_beta-galactosidase_middle_domain"/>
    <property type="match status" value="1"/>
</dbReference>
<dbReference type="Pfam" id="PF08533">
    <property type="entry name" value="Glyco_hydro_42C"/>
    <property type="match status" value="1"/>
</dbReference>
<evidence type="ECO:0000259" key="9">
    <source>
        <dbReference type="Pfam" id="PF02449"/>
    </source>
</evidence>
<keyword evidence="5 8" id="KW-0378">Hydrolase</keyword>
<dbReference type="InterPro" id="IPR013738">
    <property type="entry name" value="Beta_galactosidase_Trimer"/>
</dbReference>